<dbReference type="Pfam" id="PF11351">
    <property type="entry name" value="GTA_holin_3TM"/>
    <property type="match status" value="1"/>
</dbReference>
<organism evidence="2 4">
    <name type="scientific">BD1-7 clade bacterium</name>
    <dbReference type="NCBI Taxonomy" id="2029982"/>
    <lineage>
        <taxon>Bacteria</taxon>
        <taxon>Pseudomonadati</taxon>
        <taxon>Pseudomonadota</taxon>
        <taxon>Gammaproteobacteria</taxon>
        <taxon>Cellvibrionales</taxon>
        <taxon>Spongiibacteraceae</taxon>
        <taxon>BD1-7 clade</taxon>
    </lineage>
</organism>
<name>A0A5S9P333_9GAMM</name>
<feature type="transmembrane region" description="Helical" evidence="1">
    <location>
        <begin position="123"/>
        <end position="139"/>
    </location>
</feature>
<evidence type="ECO:0000256" key="1">
    <source>
        <dbReference type="SAM" id="Phobius"/>
    </source>
</evidence>
<dbReference type="EMBL" id="CACSIO010000045">
    <property type="protein sequence ID" value="CAA0122885.1"/>
    <property type="molecule type" value="Genomic_DNA"/>
</dbReference>
<dbReference type="OrthoDB" id="6107776at2"/>
<evidence type="ECO:0000313" key="4">
    <source>
        <dbReference type="Proteomes" id="UP000441399"/>
    </source>
</evidence>
<dbReference type="InterPro" id="IPR021497">
    <property type="entry name" value="GTA_holin_3TM"/>
</dbReference>
<keyword evidence="1" id="KW-0472">Membrane</keyword>
<keyword evidence="1" id="KW-0812">Transmembrane</keyword>
<dbReference type="Proteomes" id="UP000441399">
    <property type="component" value="Unassembled WGS sequence"/>
</dbReference>
<sequence>MKWLTDIFSGATGGFMDGVSNLIGKFVTTDKDKQAFILATEKLLQQRDAEIEQTIRAELEAKTRIIEAEMQQDDNYTKRARPTVVYFGLVVIAINHVLVPNLIQVISQVSETAVAYNTVNLPTEFWIAWGGICSAWVIGRSAEKRGNRTPVIQTITGTKPKSLFE</sequence>
<evidence type="ECO:0000313" key="2">
    <source>
        <dbReference type="EMBL" id="CAA0097701.1"/>
    </source>
</evidence>
<keyword evidence="1" id="KW-1133">Transmembrane helix</keyword>
<evidence type="ECO:0008006" key="5">
    <source>
        <dbReference type="Google" id="ProtNLM"/>
    </source>
</evidence>
<proteinExistence type="predicted"/>
<protein>
    <recommendedName>
        <fullName evidence="5">Holin of 3TMs, for gene-transfer release</fullName>
    </recommendedName>
</protein>
<dbReference type="AlphaFoldDB" id="A0A5S9P333"/>
<feature type="transmembrane region" description="Helical" evidence="1">
    <location>
        <begin position="84"/>
        <end position="103"/>
    </location>
</feature>
<accession>A0A5S9P333</accession>
<keyword evidence="4" id="KW-1185">Reference proteome</keyword>
<evidence type="ECO:0000313" key="3">
    <source>
        <dbReference type="EMBL" id="CAA0122885.1"/>
    </source>
</evidence>
<gene>
    <name evidence="3" type="ORF">OPDIPICF_02709</name>
    <name evidence="2" type="ORF">OPDIPICF_04129</name>
</gene>
<reference evidence="2 4" key="1">
    <citation type="submission" date="2019-11" db="EMBL/GenBank/DDBJ databases">
        <authorList>
            <person name="Holert J."/>
        </authorList>
    </citation>
    <scope>NUCLEOTIDE SEQUENCE [LARGE SCALE GENOMIC DNA]</scope>
    <source>
        <strain evidence="2">SB11_3</strain>
    </source>
</reference>
<dbReference type="EMBL" id="CACSIO010000004">
    <property type="protein sequence ID" value="CAA0097701.1"/>
    <property type="molecule type" value="Genomic_DNA"/>
</dbReference>